<feature type="compositionally biased region" description="Pro residues" evidence="1">
    <location>
        <begin position="153"/>
        <end position="173"/>
    </location>
</feature>
<keyword evidence="3" id="KW-1185">Reference proteome</keyword>
<protein>
    <submittedName>
        <fullName evidence="2">Uncharacterized protein</fullName>
    </submittedName>
</protein>
<comment type="caution">
    <text evidence="2">The sequence shown here is derived from an EMBL/GenBank/DDBJ whole genome shotgun (WGS) entry which is preliminary data.</text>
</comment>
<feature type="compositionally biased region" description="Pro residues" evidence="1">
    <location>
        <begin position="110"/>
        <end position="120"/>
    </location>
</feature>
<accession>A0ABU8DSL3</accession>
<proteinExistence type="predicted"/>
<feature type="region of interest" description="Disordered" evidence="1">
    <location>
        <begin position="1"/>
        <end position="178"/>
    </location>
</feature>
<dbReference type="EMBL" id="JBAPLU010000007">
    <property type="protein sequence ID" value="MEI4271841.1"/>
    <property type="molecule type" value="Genomic_DNA"/>
</dbReference>
<dbReference type="Proteomes" id="UP001361570">
    <property type="component" value="Unassembled WGS sequence"/>
</dbReference>
<sequence>MRSAPLDAPPRPDLDWLLHRTRRTPASAAPTPRGGAAGSSAPLADFLAGRTTRRRPDAAPAAPTPPPAPAAAPSPAAVDDLDLSGDDLDLSAPAAPPSSGDLDLSAPTSRPTPPAGPPPSGDLDLFPEPAAAPGPAQPQPSAGSDLDLFPEPAAAPGPAQPQPPTPAQPPRPAPVVRTVPRVAPGGRVILTPREPVVVLDRLQSGIGALTVTAVCSPAVGDLVLGVVYQLADGFSGVVSRPLGIPTAPPRTRRPVLEAARGEFEQVGVDLRQVRSLRRFVVWATSASESELAWGGTLRVATHGGSRVEIPLDVGRHAGPLVIASVHVLEGELVVRAELDPVRGVARDVARAHGYGAITWADARTPVL</sequence>
<dbReference type="RefSeq" id="WP_336403979.1">
    <property type="nucleotide sequence ID" value="NZ_JBAPLU010000007.1"/>
</dbReference>
<feature type="compositionally biased region" description="Pro residues" evidence="1">
    <location>
        <begin position="62"/>
        <end position="72"/>
    </location>
</feature>
<organism evidence="2 3">
    <name type="scientific">Klenkia sesuvii</name>
    <dbReference type="NCBI Taxonomy" id="3103137"/>
    <lineage>
        <taxon>Bacteria</taxon>
        <taxon>Bacillati</taxon>
        <taxon>Actinomycetota</taxon>
        <taxon>Actinomycetes</taxon>
        <taxon>Geodermatophilales</taxon>
        <taxon>Geodermatophilaceae</taxon>
        <taxon>Klenkia</taxon>
    </lineage>
</organism>
<evidence type="ECO:0000313" key="3">
    <source>
        <dbReference type="Proteomes" id="UP001361570"/>
    </source>
</evidence>
<evidence type="ECO:0000313" key="2">
    <source>
        <dbReference type="EMBL" id="MEI4271841.1"/>
    </source>
</evidence>
<feature type="compositionally biased region" description="Low complexity" evidence="1">
    <location>
        <begin position="90"/>
        <end position="109"/>
    </location>
</feature>
<gene>
    <name evidence="2" type="ORF">TEK04_08910</name>
</gene>
<evidence type="ECO:0000256" key="1">
    <source>
        <dbReference type="SAM" id="MobiDB-lite"/>
    </source>
</evidence>
<feature type="compositionally biased region" description="Acidic residues" evidence="1">
    <location>
        <begin position="79"/>
        <end position="89"/>
    </location>
</feature>
<name>A0ABU8DSL3_9ACTN</name>
<reference evidence="2 3" key="1">
    <citation type="submission" date="2024-03" db="EMBL/GenBank/DDBJ databases">
        <title>Draft genome sequence of Klenkia sp. LSe6-5.</title>
        <authorList>
            <person name="Duangmal K."/>
            <person name="Chantavorakit T."/>
        </authorList>
    </citation>
    <scope>NUCLEOTIDE SEQUENCE [LARGE SCALE GENOMIC DNA]</scope>
    <source>
        <strain evidence="2 3">LSe6-5</strain>
    </source>
</reference>